<evidence type="ECO:0000256" key="3">
    <source>
        <dbReference type="RuleBase" id="RU003345"/>
    </source>
</evidence>
<evidence type="ECO:0000259" key="4">
    <source>
        <dbReference type="Pfam" id="PF00171"/>
    </source>
</evidence>
<dbReference type="InterPro" id="IPR016163">
    <property type="entry name" value="Ald_DH_C"/>
</dbReference>
<keyword evidence="6" id="KW-1185">Reference proteome</keyword>
<dbReference type="PROSITE" id="PS00687">
    <property type="entry name" value="ALDEHYDE_DEHYDR_GLU"/>
    <property type="match status" value="1"/>
</dbReference>
<dbReference type="PANTHER" id="PTHR11699">
    <property type="entry name" value="ALDEHYDE DEHYDROGENASE-RELATED"/>
    <property type="match status" value="1"/>
</dbReference>
<evidence type="ECO:0000256" key="2">
    <source>
        <dbReference type="PROSITE-ProRule" id="PRU10007"/>
    </source>
</evidence>
<organism evidence="5 6">
    <name type="scientific">Stenomitos frigidus AS-A4</name>
    <dbReference type="NCBI Taxonomy" id="2933935"/>
    <lineage>
        <taxon>Bacteria</taxon>
        <taxon>Bacillati</taxon>
        <taxon>Cyanobacteriota</taxon>
        <taxon>Cyanophyceae</taxon>
        <taxon>Leptolyngbyales</taxon>
        <taxon>Leptolyngbyaceae</taxon>
        <taxon>Stenomitos</taxon>
    </lineage>
</organism>
<dbReference type="Proteomes" id="UP001476950">
    <property type="component" value="Unassembled WGS sequence"/>
</dbReference>
<evidence type="ECO:0000313" key="5">
    <source>
        <dbReference type="EMBL" id="MEP1059089.1"/>
    </source>
</evidence>
<dbReference type="RefSeq" id="WP_190450133.1">
    <property type="nucleotide sequence ID" value="NZ_JAMPLM010000008.1"/>
</dbReference>
<keyword evidence="1 3" id="KW-0560">Oxidoreductase</keyword>
<dbReference type="PROSITE" id="PS00070">
    <property type="entry name" value="ALDEHYDE_DEHYDR_CYS"/>
    <property type="match status" value="1"/>
</dbReference>
<dbReference type="InterPro" id="IPR016160">
    <property type="entry name" value="Ald_DH_CS_CYS"/>
</dbReference>
<accession>A0ABV0KIN6</accession>
<dbReference type="InterPro" id="IPR029510">
    <property type="entry name" value="Ald_DH_CS_GLU"/>
</dbReference>
<gene>
    <name evidence="5" type="ORF">NDI38_11635</name>
</gene>
<proteinExistence type="inferred from homology"/>
<comment type="caution">
    <text evidence="5">The sequence shown here is derived from an EMBL/GenBank/DDBJ whole genome shotgun (WGS) entry which is preliminary data.</text>
</comment>
<evidence type="ECO:0000313" key="6">
    <source>
        <dbReference type="Proteomes" id="UP001476950"/>
    </source>
</evidence>
<dbReference type="Pfam" id="PF00171">
    <property type="entry name" value="Aldedh"/>
    <property type="match status" value="1"/>
</dbReference>
<name>A0ABV0KIN6_9CYAN</name>
<reference evidence="5 6" key="1">
    <citation type="submission" date="2022-04" db="EMBL/GenBank/DDBJ databases">
        <title>Positive selection, recombination, and allopatry shape intraspecific diversity of widespread and dominant cyanobacteria.</title>
        <authorList>
            <person name="Wei J."/>
            <person name="Shu W."/>
            <person name="Hu C."/>
        </authorList>
    </citation>
    <scope>NUCLEOTIDE SEQUENCE [LARGE SCALE GENOMIC DNA]</scope>
    <source>
        <strain evidence="5 6">AS-A4</strain>
    </source>
</reference>
<dbReference type="SUPFAM" id="SSF53720">
    <property type="entry name" value="ALDH-like"/>
    <property type="match status" value="1"/>
</dbReference>
<feature type="domain" description="Aldehyde dehydrogenase" evidence="4">
    <location>
        <begin position="23"/>
        <end position="475"/>
    </location>
</feature>
<dbReference type="EMBL" id="JAMPLM010000008">
    <property type="protein sequence ID" value="MEP1059089.1"/>
    <property type="molecule type" value="Genomic_DNA"/>
</dbReference>
<dbReference type="Gene3D" id="3.40.309.10">
    <property type="entry name" value="Aldehyde Dehydrogenase, Chain A, domain 2"/>
    <property type="match status" value="1"/>
</dbReference>
<dbReference type="InterPro" id="IPR015590">
    <property type="entry name" value="Aldehyde_DH_dom"/>
</dbReference>
<dbReference type="InterPro" id="IPR016161">
    <property type="entry name" value="Ald_DH/histidinol_DH"/>
</dbReference>
<dbReference type="InterPro" id="IPR016162">
    <property type="entry name" value="Ald_DH_N"/>
</dbReference>
<feature type="active site" evidence="2">
    <location>
        <position position="248"/>
    </location>
</feature>
<evidence type="ECO:0000256" key="1">
    <source>
        <dbReference type="ARBA" id="ARBA00023002"/>
    </source>
</evidence>
<sequence>MGLTEHLLIDGDRRPAIAGQYSTLIDPATGEEWATIAAGDAQDVDAAVQVAERSRVAWRKVNSRDRTQILTRLAALIRTNLEPLAQLESRNVGKPIGEAREEVNLAADCFEYYAGAINKVGGQTIPVAAAGTCLTFREPIGICGLIAPWNFPIAITAWKVAPALAMGNTIVLKPASQTPLTALRLAELALEAGVSPGVFNVVTGSGATVGEALVRHPLVRKVSFTGSTEVGTQVMKLAADDIKRVTLELGGKSANVVFADADLELAAPKAMWSVLGNAGQDCCARSRLLVQRPVYDTFLEKLTQHFESLTIGEPLEEATQVGCLISTAHRDRVLNYIHLGKAEGATLRYGGTIPINPQLAQGAYLTPTIFADVQPTMRIAKEEIFGPVVCVIPFDTEAEAVAIANDSLYGLSGSIWTRDIGRALRVAKAIETGVLSINTGHSVHLEAPFGGVKRSGLGRELGMAVLDHYSEYKSIFIAE</sequence>
<protein>
    <submittedName>
        <fullName evidence="5">Aldehyde dehydrogenase family protein</fullName>
    </submittedName>
</protein>
<comment type="similarity">
    <text evidence="3">Belongs to the aldehyde dehydrogenase family.</text>
</comment>
<dbReference type="Gene3D" id="3.40.605.10">
    <property type="entry name" value="Aldehyde Dehydrogenase, Chain A, domain 1"/>
    <property type="match status" value="1"/>
</dbReference>